<protein>
    <recommendedName>
        <fullName evidence="10">Pyridoxal 5'-phosphate synthase subunit PdxT</fullName>
        <ecNumber evidence="10">4.3.3.6</ecNumber>
    </recommendedName>
    <alternativeName>
        <fullName evidence="10">Pdx2</fullName>
    </alternativeName>
    <alternativeName>
        <fullName evidence="10">Pyridoxal 5'-phosphate synthase glutaminase subunit</fullName>
        <ecNumber evidence="10">3.5.1.2</ecNumber>
    </alternativeName>
</protein>
<feature type="active site" description="Charge relay system" evidence="10 11">
    <location>
        <position position="177"/>
    </location>
</feature>
<dbReference type="GO" id="GO:1903600">
    <property type="term" value="C:glutaminase complex"/>
    <property type="evidence" value="ECO:0007669"/>
    <property type="project" value="TreeGrafter"/>
</dbReference>
<comment type="catalytic activity">
    <reaction evidence="6 10">
        <text>aldehydo-D-ribose 5-phosphate + D-glyceraldehyde 3-phosphate + L-glutamine = pyridoxal 5'-phosphate + L-glutamate + phosphate + 3 H2O + H(+)</text>
        <dbReference type="Rhea" id="RHEA:31507"/>
        <dbReference type="ChEBI" id="CHEBI:15377"/>
        <dbReference type="ChEBI" id="CHEBI:15378"/>
        <dbReference type="ChEBI" id="CHEBI:29985"/>
        <dbReference type="ChEBI" id="CHEBI:43474"/>
        <dbReference type="ChEBI" id="CHEBI:58273"/>
        <dbReference type="ChEBI" id="CHEBI:58359"/>
        <dbReference type="ChEBI" id="CHEBI:59776"/>
        <dbReference type="ChEBI" id="CHEBI:597326"/>
        <dbReference type="EC" id="4.3.3.6"/>
    </reaction>
</comment>
<dbReference type="GO" id="GO:0036381">
    <property type="term" value="F:pyridoxal 5'-phosphate synthase (glutamine hydrolysing) activity"/>
    <property type="evidence" value="ECO:0007669"/>
    <property type="project" value="UniProtKB-UniRule"/>
</dbReference>
<comment type="catalytic activity">
    <reaction evidence="7 10">
        <text>L-glutamine + H2O = L-glutamate + NH4(+)</text>
        <dbReference type="Rhea" id="RHEA:15889"/>
        <dbReference type="ChEBI" id="CHEBI:15377"/>
        <dbReference type="ChEBI" id="CHEBI:28938"/>
        <dbReference type="ChEBI" id="CHEBI:29985"/>
        <dbReference type="ChEBI" id="CHEBI:58359"/>
        <dbReference type="EC" id="3.5.1.2"/>
    </reaction>
</comment>
<dbReference type="GO" id="GO:0008614">
    <property type="term" value="P:pyridoxine metabolic process"/>
    <property type="evidence" value="ECO:0007669"/>
    <property type="project" value="TreeGrafter"/>
</dbReference>
<comment type="function">
    <text evidence="8 10">Catalyzes the hydrolysis of glutamine to glutamate and ammonia as part of the biosynthesis of pyridoxal 5'-phosphate. The resulting ammonia molecule is channeled to the active site of PdxS.</text>
</comment>
<dbReference type="PROSITE" id="PS01236">
    <property type="entry name" value="PDXT_SNO_1"/>
    <property type="match status" value="1"/>
</dbReference>
<evidence type="ECO:0000256" key="10">
    <source>
        <dbReference type="HAMAP-Rule" id="MF_01615"/>
    </source>
</evidence>
<dbReference type="Gene3D" id="3.40.50.880">
    <property type="match status" value="1"/>
</dbReference>
<dbReference type="InterPro" id="IPR021196">
    <property type="entry name" value="PdxT/SNO_CS"/>
</dbReference>
<evidence type="ECO:0000256" key="11">
    <source>
        <dbReference type="PIRSR" id="PIRSR005639-1"/>
    </source>
</evidence>
<dbReference type="RefSeq" id="WP_223928620.1">
    <property type="nucleotide sequence ID" value="NZ_BPTU01000002.1"/>
</dbReference>
<dbReference type="GO" id="GO:0006543">
    <property type="term" value="P:L-glutamine catabolic process"/>
    <property type="evidence" value="ECO:0007669"/>
    <property type="project" value="UniProtKB-UniRule"/>
</dbReference>
<evidence type="ECO:0000256" key="8">
    <source>
        <dbReference type="ARBA" id="ARBA00054599"/>
    </source>
</evidence>
<comment type="caution">
    <text evidence="13">The sequence shown here is derived from an EMBL/GenBank/DDBJ whole genome shotgun (WGS) entry which is preliminary data.</text>
</comment>
<feature type="binding site" evidence="10 12">
    <location>
        <position position="112"/>
    </location>
    <ligand>
        <name>L-glutamine</name>
        <dbReference type="ChEBI" id="CHEBI:58359"/>
    </ligand>
</feature>
<dbReference type="GO" id="GO:0004359">
    <property type="term" value="F:glutaminase activity"/>
    <property type="evidence" value="ECO:0007669"/>
    <property type="project" value="UniProtKB-UniRule"/>
</dbReference>
<comment type="similarity">
    <text evidence="1 10">Belongs to the glutaminase PdxT/SNO family.</text>
</comment>
<evidence type="ECO:0000256" key="2">
    <source>
        <dbReference type="ARBA" id="ARBA00022801"/>
    </source>
</evidence>
<dbReference type="PROSITE" id="PS51273">
    <property type="entry name" value="GATASE_TYPE_1"/>
    <property type="match status" value="1"/>
</dbReference>
<dbReference type="EC" id="4.3.3.6" evidence="10"/>
<dbReference type="PIRSF" id="PIRSF005639">
    <property type="entry name" value="Glut_amidoT_SNO"/>
    <property type="match status" value="1"/>
</dbReference>
<dbReference type="GO" id="GO:0042823">
    <property type="term" value="P:pyridoxal phosphate biosynthetic process"/>
    <property type="evidence" value="ECO:0007669"/>
    <property type="project" value="UniProtKB-UniRule"/>
</dbReference>
<evidence type="ECO:0000256" key="4">
    <source>
        <dbReference type="ARBA" id="ARBA00022962"/>
    </source>
</evidence>
<evidence type="ECO:0000256" key="3">
    <source>
        <dbReference type="ARBA" id="ARBA00022898"/>
    </source>
</evidence>
<dbReference type="PANTHER" id="PTHR31559:SF0">
    <property type="entry name" value="PYRIDOXAL 5'-PHOSPHATE SYNTHASE SUBUNIT SNO1-RELATED"/>
    <property type="match status" value="1"/>
</dbReference>
<keyword evidence="5 10" id="KW-0456">Lyase</keyword>
<evidence type="ECO:0000256" key="9">
    <source>
        <dbReference type="ARBA" id="ARBA00064749"/>
    </source>
</evidence>
<keyword evidence="3 10" id="KW-0663">Pyridoxal phosphate</keyword>
<evidence type="ECO:0000256" key="1">
    <source>
        <dbReference type="ARBA" id="ARBA00008345"/>
    </source>
</evidence>
<organism evidence="13 14">
    <name type="scientific">Prevotella lacticifex</name>
    <dbReference type="NCBI Taxonomy" id="2854755"/>
    <lineage>
        <taxon>Bacteria</taxon>
        <taxon>Pseudomonadati</taxon>
        <taxon>Bacteroidota</taxon>
        <taxon>Bacteroidia</taxon>
        <taxon>Bacteroidales</taxon>
        <taxon>Prevotellaceae</taxon>
        <taxon>Prevotella</taxon>
    </lineage>
</organism>
<evidence type="ECO:0000256" key="7">
    <source>
        <dbReference type="ARBA" id="ARBA00049534"/>
    </source>
</evidence>
<evidence type="ECO:0000313" key="13">
    <source>
        <dbReference type="EMBL" id="GJG59712.1"/>
    </source>
</evidence>
<evidence type="ECO:0000256" key="12">
    <source>
        <dbReference type="PIRSR" id="PIRSR005639-2"/>
    </source>
</evidence>
<gene>
    <name evidence="10 13" type="primary">pdxT</name>
    <name evidence="13" type="ORF">PRLR5076_25630</name>
</gene>
<sequence length="200" mass="22262">MEKSKHPTIAVLALQGAFVEHEKMLRSIGIDSFEVRQLADWQRPKDGLIIPGGESTVQLKLLRDLRLLEPIREAIESGLPVFGTCAGLILLAKSVEGEDFDRLSTMDIDVRRNAYGRQLGSFSTEADFRGIGRVPMTFIRAPYINKVYGRAESLATVDGHIVAARQHNQLVTAFHPELNGDTRIHEFFAGIATNWANGHR</sequence>
<dbReference type="AlphaFoldDB" id="A0A9R1CBL7"/>
<evidence type="ECO:0000313" key="14">
    <source>
        <dbReference type="Proteomes" id="UP000825483"/>
    </source>
</evidence>
<dbReference type="NCBIfam" id="TIGR03800">
    <property type="entry name" value="PLP_synth_Pdx2"/>
    <property type="match status" value="1"/>
</dbReference>
<evidence type="ECO:0000256" key="6">
    <source>
        <dbReference type="ARBA" id="ARBA00047992"/>
    </source>
</evidence>
<reference evidence="13" key="1">
    <citation type="journal article" date="2022" name="Int. J. Syst. Evol. Microbiol.">
        <title>Prevotella lacticifex sp. nov., isolated from the rumen of cows.</title>
        <authorList>
            <person name="Shinkai T."/>
            <person name="Ikeyama N."/>
            <person name="Kumagai M."/>
            <person name="Ohmori H."/>
            <person name="Sakamoto M."/>
            <person name="Ohkuma M."/>
            <person name="Mitsumori M."/>
        </authorList>
    </citation>
    <scope>NUCLEOTIDE SEQUENCE</scope>
    <source>
        <strain evidence="13">R5076</strain>
    </source>
</reference>
<keyword evidence="14" id="KW-1185">Reference proteome</keyword>
<comment type="subunit">
    <text evidence="9 10">In the presence of PdxS, forms a dodecamer of heterodimers. Only shows activity in the heterodimer.</text>
</comment>
<dbReference type="InterPro" id="IPR029062">
    <property type="entry name" value="Class_I_gatase-like"/>
</dbReference>
<dbReference type="EC" id="3.5.1.2" evidence="10"/>
<dbReference type="HAMAP" id="MF_01615">
    <property type="entry name" value="PdxT"/>
    <property type="match status" value="1"/>
</dbReference>
<feature type="active site" description="Charge relay system" evidence="10 11">
    <location>
        <position position="175"/>
    </location>
</feature>
<dbReference type="PANTHER" id="PTHR31559">
    <property type="entry name" value="PYRIDOXAL 5'-PHOSPHATE SYNTHASE SUBUNIT SNO"/>
    <property type="match status" value="1"/>
</dbReference>
<dbReference type="CDD" id="cd01749">
    <property type="entry name" value="GATase1_PB"/>
    <property type="match status" value="1"/>
</dbReference>
<keyword evidence="2 10" id="KW-0378">Hydrolase</keyword>
<proteinExistence type="inferred from homology"/>
<dbReference type="FunFam" id="3.40.50.880:FF:000010">
    <property type="entry name" value="uncharacterized protein LOC100176842 isoform X2"/>
    <property type="match status" value="1"/>
</dbReference>
<dbReference type="SUPFAM" id="SSF52317">
    <property type="entry name" value="Class I glutamine amidotransferase-like"/>
    <property type="match status" value="1"/>
</dbReference>
<dbReference type="GeneID" id="72466245"/>
<dbReference type="EMBL" id="BPUB01000002">
    <property type="protein sequence ID" value="GJG59712.1"/>
    <property type="molecule type" value="Genomic_DNA"/>
</dbReference>
<evidence type="ECO:0000256" key="5">
    <source>
        <dbReference type="ARBA" id="ARBA00023239"/>
    </source>
</evidence>
<dbReference type="Proteomes" id="UP000825483">
    <property type="component" value="Unassembled WGS sequence"/>
</dbReference>
<feature type="binding site" evidence="10 12">
    <location>
        <begin position="53"/>
        <end position="55"/>
    </location>
    <ligand>
        <name>L-glutamine</name>
        <dbReference type="ChEBI" id="CHEBI:58359"/>
    </ligand>
</feature>
<accession>A0A9R1CBL7</accession>
<dbReference type="InterPro" id="IPR002161">
    <property type="entry name" value="PdxT/SNO"/>
</dbReference>
<name>A0A9R1CBL7_9BACT</name>
<dbReference type="Pfam" id="PF01174">
    <property type="entry name" value="SNO"/>
    <property type="match status" value="1"/>
</dbReference>
<feature type="active site" description="Nucleophile" evidence="10 11">
    <location>
        <position position="85"/>
    </location>
</feature>
<comment type="pathway">
    <text evidence="10">Cofactor biosynthesis; pyridoxal 5'-phosphate biosynthesis.</text>
</comment>
<feature type="binding site" evidence="10 12">
    <location>
        <begin position="139"/>
        <end position="140"/>
    </location>
    <ligand>
        <name>L-glutamine</name>
        <dbReference type="ChEBI" id="CHEBI:58359"/>
    </ligand>
</feature>
<dbReference type="GO" id="GO:0005829">
    <property type="term" value="C:cytosol"/>
    <property type="evidence" value="ECO:0007669"/>
    <property type="project" value="TreeGrafter"/>
</dbReference>
<keyword evidence="4 10" id="KW-0315">Glutamine amidotransferase</keyword>
<dbReference type="PROSITE" id="PS51130">
    <property type="entry name" value="PDXT_SNO_2"/>
    <property type="match status" value="1"/>
</dbReference>